<comment type="subcellular location">
    <subcellularLocation>
        <location evidence="1">Nucleus membrane</location>
        <topology evidence="1">Peripheral membrane protein</topology>
        <orientation evidence="1">Cytoplasmic side</orientation>
    </subcellularLocation>
    <subcellularLocation>
        <location evidence="3">Nucleus membrane</location>
        <topology evidence="3">Peripheral membrane protein</topology>
        <orientation evidence="3">Nucleoplasmic side</orientation>
    </subcellularLocation>
    <subcellularLocation>
        <location evidence="2">Nucleus</location>
        <location evidence="2">Nuclear pore complex</location>
    </subcellularLocation>
</comment>
<evidence type="ECO:0000256" key="1">
    <source>
        <dbReference type="ARBA" id="ARBA00004335"/>
    </source>
</evidence>
<gene>
    <name evidence="10" type="primary">KAFR0A05290</name>
    <name evidence="10" type="ORF">KAFR_0A05290</name>
</gene>
<protein>
    <recommendedName>
        <fullName evidence="9">Nucleoporin Nup54 alpha-helical domain-containing protein</fullName>
    </recommendedName>
</protein>
<dbReference type="PANTHER" id="PTHR13000">
    <property type="entry name" value="NUCLEOPORIN P54"/>
    <property type="match status" value="1"/>
</dbReference>
<evidence type="ECO:0000256" key="7">
    <source>
        <dbReference type="ARBA" id="ARBA00023242"/>
    </source>
</evidence>
<dbReference type="GO" id="GO:0044613">
    <property type="term" value="C:nuclear pore central transport channel"/>
    <property type="evidence" value="ECO:0007669"/>
    <property type="project" value="EnsemblFungi"/>
</dbReference>
<dbReference type="InterPro" id="IPR024864">
    <property type="entry name" value="Nup54/Nup57/Nup44"/>
</dbReference>
<dbReference type="GO" id="GO:0031965">
    <property type="term" value="C:nuclear membrane"/>
    <property type="evidence" value="ECO:0007669"/>
    <property type="project" value="UniProtKB-SubCell"/>
</dbReference>
<dbReference type="FunCoup" id="H2ANL4">
    <property type="interactions" value="322"/>
</dbReference>
<keyword evidence="6" id="KW-0509">mRNA transport</keyword>
<evidence type="ECO:0000256" key="4">
    <source>
        <dbReference type="ARBA" id="ARBA00022448"/>
    </source>
</evidence>
<keyword evidence="7" id="KW-0539">Nucleus</keyword>
<dbReference type="Pfam" id="PF13874">
    <property type="entry name" value="Nup54"/>
    <property type="match status" value="1"/>
</dbReference>
<proteinExistence type="predicted"/>
<dbReference type="Proteomes" id="UP000005220">
    <property type="component" value="Chromosome 1"/>
</dbReference>
<dbReference type="EMBL" id="HE650821">
    <property type="protein sequence ID" value="CCF55964.1"/>
    <property type="molecule type" value="Genomic_DNA"/>
</dbReference>
<evidence type="ECO:0000313" key="10">
    <source>
        <dbReference type="EMBL" id="CCF55964.1"/>
    </source>
</evidence>
<organism evidence="10 11">
    <name type="scientific">Kazachstania africana (strain ATCC 22294 / BCRC 22015 / CBS 2517 / CECT 1963 / NBRC 1671 / NRRL Y-8276)</name>
    <name type="common">Yeast</name>
    <name type="synonym">Kluyveromyces africanus</name>
    <dbReference type="NCBI Taxonomy" id="1071382"/>
    <lineage>
        <taxon>Eukaryota</taxon>
        <taxon>Fungi</taxon>
        <taxon>Dikarya</taxon>
        <taxon>Ascomycota</taxon>
        <taxon>Saccharomycotina</taxon>
        <taxon>Saccharomycetes</taxon>
        <taxon>Saccharomycetales</taxon>
        <taxon>Saccharomycetaceae</taxon>
        <taxon>Kazachstania</taxon>
    </lineage>
</organism>
<dbReference type="RefSeq" id="XP_003955099.1">
    <property type="nucleotide sequence ID" value="XM_003955050.1"/>
</dbReference>
<feature type="compositionally biased region" description="Polar residues" evidence="8">
    <location>
        <begin position="43"/>
        <end position="60"/>
    </location>
</feature>
<evidence type="ECO:0000256" key="2">
    <source>
        <dbReference type="ARBA" id="ARBA00004567"/>
    </source>
</evidence>
<evidence type="ECO:0000313" key="11">
    <source>
        <dbReference type="Proteomes" id="UP000005220"/>
    </source>
</evidence>
<evidence type="ECO:0000256" key="8">
    <source>
        <dbReference type="SAM" id="MobiDB-lite"/>
    </source>
</evidence>
<keyword evidence="6" id="KW-0653">Protein transport</keyword>
<feature type="compositionally biased region" description="Low complexity" evidence="8">
    <location>
        <begin position="127"/>
        <end position="137"/>
    </location>
</feature>
<sequence>MLNLGGGSNNATTGLGGSTFGAAKPATGGFSFGSNNNAASTTGTGLFGSNTQQQANSNTGGLFGSKPAGTATGGGLFGQQNSTAPASSTTGGLFGQPSNTNATSGGLFGQQSNTNAPSGGLFGAKPSGLTTTTQTSGGLFGNQPAAHTTGGGLFGQQNNATTAPSTGGLFGTTQAGTTSTGLFGQQQQQQQPATGGLFGSKPATGGLFGQSISQPQQTNVPATATNSITSTQPSFAWSSQQASVSQQPQVPSALSNLNVQANNTQPILAMQQQQNANYPNQIQEQITKCKESWDPSSYKSKLRTYVYNKVNETEAILYNKPNNAIQEEWDHAIENKPNNQVIPVQIFGFEDLNQRNRLQIENVAQIRLILKEMLDRNTSLQQRHELETASRILKVDSKNIEIERRILKVASQLAILKNRGLPLTIGEEKMWGQFKHLLDKSNDPAGLGKSNELWARLAVLKERAKSLSDKLDNTMLVINENGGNEIKQKRDSTDDTSEIKIDKIAHILSNQQRGISYLNDILEKDNASIDERLKKK</sequence>
<dbReference type="AlphaFoldDB" id="H2ANL4"/>
<feature type="compositionally biased region" description="Polar residues" evidence="8">
    <location>
        <begin position="210"/>
        <end position="234"/>
    </location>
</feature>
<dbReference type="GeneID" id="13886134"/>
<dbReference type="Gene3D" id="1.20.5.490">
    <property type="entry name" value="Single helix bin"/>
    <property type="match status" value="1"/>
</dbReference>
<dbReference type="InterPro" id="IPR025574">
    <property type="entry name" value="Nucleoporin_FG_rpt"/>
</dbReference>
<dbReference type="GO" id="GO:0006999">
    <property type="term" value="P:nuclear pore organization"/>
    <property type="evidence" value="ECO:0007669"/>
    <property type="project" value="EnsemblFungi"/>
</dbReference>
<feature type="compositionally biased region" description="Polar residues" evidence="8">
    <location>
        <begin position="78"/>
        <end position="117"/>
    </location>
</feature>
<feature type="domain" description="Nucleoporin Nup54 alpha-helical" evidence="9">
    <location>
        <begin position="320"/>
        <end position="457"/>
    </location>
</feature>
<dbReference type="eggNOG" id="KOG3091">
    <property type="taxonomic scope" value="Eukaryota"/>
</dbReference>
<dbReference type="InterPro" id="IPR025712">
    <property type="entry name" value="Nup54_alpha-helical_dom"/>
</dbReference>
<dbReference type="HOGENOM" id="CLU_023804_1_0_1"/>
<name>H2ANL4_KAZAF</name>
<dbReference type="KEGG" id="kaf:KAFR_0A05290"/>
<reference evidence="10 11" key="1">
    <citation type="journal article" date="2011" name="Proc. Natl. Acad. Sci. U.S.A.">
        <title>Evolutionary erosion of yeast sex chromosomes by mating-type switching accidents.</title>
        <authorList>
            <person name="Gordon J.L."/>
            <person name="Armisen D."/>
            <person name="Proux-Wera E."/>
            <person name="Oheigeartaigh S.S."/>
            <person name="Byrne K.P."/>
            <person name="Wolfe K.H."/>
        </authorList>
    </citation>
    <scope>NUCLEOTIDE SEQUENCE [LARGE SCALE GENOMIC DNA]</scope>
    <source>
        <strain evidence="11">ATCC 22294 / BCRC 22015 / CBS 2517 / CECT 1963 / NBRC 1671 / NRRL Y-8276</strain>
    </source>
</reference>
<keyword evidence="4" id="KW-0813">Transport</keyword>
<evidence type="ECO:0000256" key="3">
    <source>
        <dbReference type="ARBA" id="ARBA00004620"/>
    </source>
</evidence>
<keyword evidence="11" id="KW-1185">Reference proteome</keyword>
<accession>H2ANL4</accession>
<evidence type="ECO:0000259" key="9">
    <source>
        <dbReference type="Pfam" id="PF13874"/>
    </source>
</evidence>
<feature type="compositionally biased region" description="Polar residues" evidence="8">
    <location>
        <begin position="155"/>
        <end position="184"/>
    </location>
</feature>
<dbReference type="GO" id="GO:0036228">
    <property type="term" value="P:protein localization to nuclear inner membrane"/>
    <property type="evidence" value="ECO:0007669"/>
    <property type="project" value="EnsemblFungi"/>
</dbReference>
<dbReference type="OrthoDB" id="6162375at2759"/>
<dbReference type="PANTHER" id="PTHR13000:SF0">
    <property type="entry name" value="NUCLEOPORIN P54"/>
    <property type="match status" value="1"/>
</dbReference>
<dbReference type="Pfam" id="PF13634">
    <property type="entry name" value="Nucleoporin_FG"/>
    <property type="match status" value="2"/>
</dbReference>
<keyword evidence="6" id="KW-0906">Nuclear pore complex</keyword>
<keyword evidence="5" id="KW-0811">Translocation</keyword>
<dbReference type="STRING" id="1071382.H2ANL4"/>
<dbReference type="GO" id="GO:0042802">
    <property type="term" value="F:identical protein binding"/>
    <property type="evidence" value="ECO:0007669"/>
    <property type="project" value="EnsemblFungi"/>
</dbReference>
<feature type="region of interest" description="Disordered" evidence="8">
    <location>
        <begin position="43"/>
        <end position="234"/>
    </location>
</feature>
<dbReference type="GO" id="GO:0017056">
    <property type="term" value="F:structural constituent of nuclear pore"/>
    <property type="evidence" value="ECO:0007669"/>
    <property type="project" value="EnsemblFungi"/>
</dbReference>
<evidence type="ECO:0000256" key="6">
    <source>
        <dbReference type="ARBA" id="ARBA00023132"/>
    </source>
</evidence>
<dbReference type="InParanoid" id="H2ANL4"/>
<dbReference type="GO" id="GO:0006607">
    <property type="term" value="P:NLS-bearing protein import into nucleus"/>
    <property type="evidence" value="ECO:0007669"/>
    <property type="project" value="EnsemblFungi"/>
</dbReference>
<evidence type="ECO:0000256" key="5">
    <source>
        <dbReference type="ARBA" id="ARBA00023010"/>
    </source>
</evidence>